<feature type="compositionally biased region" description="Low complexity" evidence="1">
    <location>
        <begin position="37"/>
        <end position="86"/>
    </location>
</feature>
<dbReference type="AlphaFoldDB" id="A0A8H3DCN9"/>
<evidence type="ECO:0000259" key="3">
    <source>
        <dbReference type="Pfam" id="PF24855"/>
    </source>
</evidence>
<keyword evidence="2" id="KW-0732">Signal</keyword>
<organism evidence="4 5">
    <name type="scientific">Rhizoctonia solani</name>
    <dbReference type="NCBI Taxonomy" id="456999"/>
    <lineage>
        <taxon>Eukaryota</taxon>
        <taxon>Fungi</taxon>
        <taxon>Dikarya</taxon>
        <taxon>Basidiomycota</taxon>
        <taxon>Agaricomycotina</taxon>
        <taxon>Agaricomycetes</taxon>
        <taxon>Cantharellales</taxon>
        <taxon>Ceratobasidiaceae</taxon>
        <taxon>Rhizoctonia</taxon>
    </lineage>
</organism>
<evidence type="ECO:0000256" key="1">
    <source>
        <dbReference type="SAM" id="MobiDB-lite"/>
    </source>
</evidence>
<name>A0A8H3DCN9_9AGAM</name>
<evidence type="ECO:0000256" key="2">
    <source>
        <dbReference type="SAM" id="SignalP"/>
    </source>
</evidence>
<feature type="signal peptide" evidence="2">
    <location>
        <begin position="1"/>
        <end position="20"/>
    </location>
</feature>
<evidence type="ECO:0000313" key="4">
    <source>
        <dbReference type="EMBL" id="CAE6524736.1"/>
    </source>
</evidence>
<reference evidence="4" key="1">
    <citation type="submission" date="2021-01" db="EMBL/GenBank/DDBJ databases">
        <authorList>
            <person name="Kaushik A."/>
        </authorList>
    </citation>
    <scope>NUCLEOTIDE SEQUENCE</scope>
    <source>
        <strain evidence="4">AG6-10EEA</strain>
    </source>
</reference>
<dbReference type="Pfam" id="PF24855">
    <property type="entry name" value="DUF7729"/>
    <property type="match status" value="1"/>
</dbReference>
<sequence>MKVSGIISALIFAHVAMGQAADSTSAVTTISAAASASSSAHGSQSGTKTGTKTGTKSASQSSSASGSAAPDATPTGSTGSTSSVGPLSESYTGDSNPLIPGDISDACSAFLTSLNSDTTVSGCLASLNTALSSFTSGPGSASAVSKTLPSLCSTNSCSTSSMRAKLTEFKDACSPDFGSNDMVAKQYDIWYSLIPFKSAICAKDADTQAYCLLNISSGSSSTSNTRRSDVTYAANHLERSVHKRAQTVLMPNTDTYRNSNLMYLFISPSLTSEQLCTSCTQQIISKYIAFESSTPYALGLTKSPLLGGQSQLWAAMQEKCATDFMSQVTNIAGVASADQLADGAVTTTASYFTALAAAFAAALALF</sequence>
<evidence type="ECO:0000313" key="5">
    <source>
        <dbReference type="Proteomes" id="UP000663853"/>
    </source>
</evidence>
<proteinExistence type="predicted"/>
<comment type="caution">
    <text evidence="4">The sequence shown here is derived from an EMBL/GenBank/DDBJ whole genome shotgun (WGS) entry which is preliminary data.</text>
</comment>
<gene>
    <name evidence="4" type="ORF">RDB_LOCUS156774</name>
</gene>
<dbReference type="EMBL" id="CAJMXA010003891">
    <property type="protein sequence ID" value="CAE6524736.1"/>
    <property type="molecule type" value="Genomic_DNA"/>
</dbReference>
<feature type="region of interest" description="Disordered" evidence="1">
    <location>
        <begin position="37"/>
        <end position="95"/>
    </location>
</feature>
<dbReference type="InterPro" id="IPR056146">
    <property type="entry name" value="DUF7729"/>
</dbReference>
<protein>
    <recommendedName>
        <fullName evidence="3">DUF7729 domain-containing protein</fullName>
    </recommendedName>
</protein>
<feature type="domain" description="DUF7729" evidence="3">
    <location>
        <begin position="104"/>
        <end position="225"/>
    </location>
</feature>
<accession>A0A8H3DCN9</accession>
<dbReference type="Proteomes" id="UP000663853">
    <property type="component" value="Unassembled WGS sequence"/>
</dbReference>
<feature type="chain" id="PRO_5034620213" description="DUF7729 domain-containing protein" evidence="2">
    <location>
        <begin position="21"/>
        <end position="366"/>
    </location>
</feature>